<dbReference type="OrthoDB" id="26401at2759"/>
<dbReference type="GO" id="GO:0051301">
    <property type="term" value="P:cell division"/>
    <property type="evidence" value="ECO:0007669"/>
    <property type="project" value="UniProtKB-KW"/>
</dbReference>
<dbReference type="VEuPathDB" id="AmoebaDB:EIN_487240"/>
<dbReference type="PANTHER" id="PTHR12827:SF3">
    <property type="entry name" value="ANAPHASE-PROMOTING COMPLEX SUBUNIT 1"/>
    <property type="match status" value="1"/>
</dbReference>
<dbReference type="AlphaFoldDB" id="A0A0A1U4R1"/>
<evidence type="ECO:0000256" key="1">
    <source>
        <dbReference type="ARBA" id="ARBA00022618"/>
    </source>
</evidence>
<proteinExistence type="predicted"/>
<dbReference type="GeneID" id="14888135"/>
<keyword evidence="3" id="KW-0131">Cell cycle</keyword>
<dbReference type="GO" id="GO:0005680">
    <property type="term" value="C:anaphase-promoting complex"/>
    <property type="evidence" value="ECO:0007669"/>
    <property type="project" value="InterPro"/>
</dbReference>
<keyword evidence="5" id="KW-1185">Reference proteome</keyword>
<keyword evidence="1" id="KW-0132">Cell division</keyword>
<dbReference type="GO" id="GO:0060090">
    <property type="term" value="F:molecular adaptor activity"/>
    <property type="evidence" value="ECO:0007669"/>
    <property type="project" value="TreeGrafter"/>
</dbReference>
<dbReference type="OMA" id="EKCNANL"/>
<evidence type="ECO:0000313" key="4">
    <source>
        <dbReference type="EMBL" id="ELP89242.1"/>
    </source>
</evidence>
<accession>A0A0A1U4R1</accession>
<reference evidence="4 5" key="1">
    <citation type="submission" date="2012-10" db="EMBL/GenBank/DDBJ databases">
        <authorList>
            <person name="Zafar N."/>
            <person name="Inman J."/>
            <person name="Hall N."/>
            <person name="Lorenzi H."/>
            <person name="Caler E."/>
        </authorList>
    </citation>
    <scope>NUCLEOTIDE SEQUENCE [LARGE SCALE GENOMIC DNA]</scope>
    <source>
        <strain evidence="4 5">IP1</strain>
    </source>
</reference>
<name>A0A0A1U4R1_ENTIV</name>
<dbReference type="InterPro" id="IPR024990">
    <property type="entry name" value="Apc1"/>
</dbReference>
<dbReference type="GO" id="GO:0070979">
    <property type="term" value="P:protein K11-linked ubiquitination"/>
    <property type="evidence" value="ECO:0007669"/>
    <property type="project" value="TreeGrafter"/>
</dbReference>
<dbReference type="PANTHER" id="PTHR12827">
    <property type="entry name" value="MEIOTIC CHECKPOINT REGULATOR TSG24 FAMILY MEMBER"/>
    <property type="match status" value="1"/>
</dbReference>
<evidence type="ECO:0000256" key="3">
    <source>
        <dbReference type="ARBA" id="ARBA00023306"/>
    </source>
</evidence>
<dbReference type="GO" id="GO:0031145">
    <property type="term" value="P:anaphase-promoting complex-dependent catabolic process"/>
    <property type="evidence" value="ECO:0007669"/>
    <property type="project" value="TreeGrafter"/>
</dbReference>
<keyword evidence="2" id="KW-0498">Mitosis</keyword>
<evidence type="ECO:0000256" key="2">
    <source>
        <dbReference type="ARBA" id="ARBA00022776"/>
    </source>
</evidence>
<sequence>MTQQDEIITLLSQIISLVGGPTPQLTSLTKFYSNLSGSYDDMLNLLLEVPLQNLVCDTTPTLSLLLSPIFHFLLPFLTSQNEVPDLPKSIPVLSFLHRTDHTISPPQIVPSQRSKILEDVISLVNPTKRIEITADSLEDANEQISISALRQASKPYACHFLFYEHSENTGGLVNFEGVFESTPIKYDFPLKNRETVDFLAAITSGLSSCQTVNLGKIDLDSGTLGNFLGKCICNGFDSSDRTFLYKTLSLQNPRVDEAVLLGIIKRDSFSKSSETEQLIKIILNPSVQNPPDLSTQFLALIAYAFVYQNCPNKERDTYCLSKAFTRYPRGTQSTAGIFCGLVALGIFHFGGGFDVDQVEAMKRIMNGARYGKPLNIINCTEGTTSTFGWELESAENIENFQDVRFDNRRIPTLITVPAVCLSLGLGYFDTDNFDIAQIVELPRGLRDICAIRPDDIFARILCKNLIFFDKIEKSEAWIFANIPEELSHRKFSAFEMVNAKYFIIASACYVLALKYAGSFDSVLKSVFLKFIKKIQDSLFAAIRSANQNFTLNTPHFDRSLKIMCLSIALLFAGSCDKEIYEVFKRIYSVCDEYITFGSHAVMSTSIGLLFCGFGEFSLDSKSYNIPKLVLGFYPLFEPDISNEVIYPNLLKQVGLLCLEKRYFRCYNYSTKQYDTADVELVLSEQGQDEYKTETMKWSLPSLLPKLEFISKIKTTHNFLFNQLDIKENGGKVLCVKNSIFAKDVDMEDFEDELGSEDQDVLIVRKMASAVEKSSEWMMSKVRETQRNALETSILKLLVAGFKMFGDERMRLIAESVNLLL</sequence>
<evidence type="ECO:0000313" key="5">
    <source>
        <dbReference type="Proteomes" id="UP000014680"/>
    </source>
</evidence>
<dbReference type="EMBL" id="KB206670">
    <property type="protein sequence ID" value="ELP89242.1"/>
    <property type="molecule type" value="Genomic_DNA"/>
</dbReference>
<protein>
    <submittedName>
        <fullName evidence="4">Uncharacterized protein</fullName>
    </submittedName>
</protein>
<organism evidence="4 5">
    <name type="scientific">Entamoeba invadens IP1</name>
    <dbReference type="NCBI Taxonomy" id="370355"/>
    <lineage>
        <taxon>Eukaryota</taxon>
        <taxon>Amoebozoa</taxon>
        <taxon>Evosea</taxon>
        <taxon>Archamoebae</taxon>
        <taxon>Mastigamoebida</taxon>
        <taxon>Entamoebidae</taxon>
        <taxon>Entamoeba</taxon>
    </lineage>
</organism>
<dbReference type="Proteomes" id="UP000014680">
    <property type="component" value="Unassembled WGS sequence"/>
</dbReference>
<dbReference type="GO" id="GO:0007091">
    <property type="term" value="P:metaphase/anaphase transition of mitotic cell cycle"/>
    <property type="evidence" value="ECO:0007669"/>
    <property type="project" value="TreeGrafter"/>
</dbReference>
<gene>
    <name evidence="4" type="ORF">EIN_487240</name>
</gene>
<dbReference type="RefSeq" id="XP_004256013.1">
    <property type="nucleotide sequence ID" value="XM_004255965.1"/>
</dbReference>
<dbReference type="KEGG" id="eiv:EIN_487240"/>